<dbReference type="InterPro" id="IPR036388">
    <property type="entry name" value="WH-like_DNA-bd_sf"/>
</dbReference>
<dbReference type="Proteomes" id="UP001596203">
    <property type="component" value="Unassembled WGS sequence"/>
</dbReference>
<dbReference type="InterPro" id="IPR005561">
    <property type="entry name" value="ANTAR"/>
</dbReference>
<protein>
    <submittedName>
        <fullName evidence="2">ANTAR domain-containing protein</fullName>
    </submittedName>
</protein>
<name>A0ABW1KMC9_9ACTN</name>
<comment type="caution">
    <text evidence="2">The sequence shown here is derived from an EMBL/GenBank/DDBJ whole genome shotgun (WGS) entry which is preliminary data.</text>
</comment>
<dbReference type="EMBL" id="JBHSPR010000069">
    <property type="protein sequence ID" value="MFC6022866.1"/>
    <property type="molecule type" value="Genomic_DNA"/>
</dbReference>
<keyword evidence="3" id="KW-1185">Reference proteome</keyword>
<dbReference type="Pfam" id="PF03861">
    <property type="entry name" value="ANTAR"/>
    <property type="match status" value="1"/>
</dbReference>
<gene>
    <name evidence="2" type="ORF">ACFP2T_42770</name>
</gene>
<dbReference type="Gene3D" id="1.10.10.10">
    <property type="entry name" value="Winged helix-like DNA-binding domain superfamily/Winged helix DNA-binding domain"/>
    <property type="match status" value="1"/>
</dbReference>
<proteinExistence type="predicted"/>
<feature type="domain" description="ANTAR" evidence="1">
    <location>
        <begin position="1"/>
        <end position="48"/>
    </location>
</feature>
<evidence type="ECO:0000313" key="3">
    <source>
        <dbReference type="Proteomes" id="UP001596203"/>
    </source>
</evidence>
<dbReference type="PROSITE" id="PS50921">
    <property type="entry name" value="ANTAR"/>
    <property type="match status" value="1"/>
</dbReference>
<dbReference type="RefSeq" id="WP_377432723.1">
    <property type="nucleotide sequence ID" value="NZ_JBHSPR010000069.1"/>
</dbReference>
<accession>A0ABW1KMC9</accession>
<reference evidence="3" key="1">
    <citation type="journal article" date="2019" name="Int. J. Syst. Evol. Microbiol.">
        <title>The Global Catalogue of Microorganisms (GCM) 10K type strain sequencing project: providing services to taxonomists for standard genome sequencing and annotation.</title>
        <authorList>
            <consortium name="The Broad Institute Genomics Platform"/>
            <consortium name="The Broad Institute Genome Sequencing Center for Infectious Disease"/>
            <person name="Wu L."/>
            <person name="Ma J."/>
        </authorList>
    </citation>
    <scope>NUCLEOTIDE SEQUENCE [LARGE SCALE GENOMIC DNA]</scope>
    <source>
        <strain evidence="3">ZS-35-S2</strain>
    </source>
</reference>
<evidence type="ECO:0000259" key="1">
    <source>
        <dbReference type="PROSITE" id="PS50921"/>
    </source>
</evidence>
<evidence type="ECO:0000313" key="2">
    <source>
        <dbReference type="EMBL" id="MFC6022866.1"/>
    </source>
</evidence>
<organism evidence="2 3">
    <name type="scientific">Plantactinospora solaniradicis</name>
    <dbReference type="NCBI Taxonomy" id="1723736"/>
    <lineage>
        <taxon>Bacteria</taxon>
        <taxon>Bacillati</taxon>
        <taxon>Actinomycetota</taxon>
        <taxon>Actinomycetes</taxon>
        <taxon>Micromonosporales</taxon>
        <taxon>Micromonosporaceae</taxon>
        <taxon>Plantactinospora</taxon>
    </lineage>
</organism>
<sequence length="59" mass="6783">MDSRAELFPAQGMVMVQFGVQLTAALVRLRAYAYTENRPLADVARDVVTRRLRFDRDQP</sequence>